<sequence>MANESQAKMKARAEDLVLNSTIGIRQVTSWYALLNECNKEYVFEVVKAHIAEPDAQLQLVAVALKAELNIKVSVSTIARTLREMIRDDEKTKQN</sequence>
<proteinExistence type="predicted"/>
<organism evidence="1">
    <name type="scientific">marine sediment metagenome</name>
    <dbReference type="NCBI Taxonomy" id="412755"/>
    <lineage>
        <taxon>unclassified sequences</taxon>
        <taxon>metagenomes</taxon>
        <taxon>ecological metagenomes</taxon>
    </lineage>
</organism>
<name>A0A0F9IS85_9ZZZZ</name>
<dbReference type="AlphaFoldDB" id="A0A0F9IS85"/>
<reference evidence="1" key="1">
    <citation type="journal article" date="2015" name="Nature">
        <title>Complex archaea that bridge the gap between prokaryotes and eukaryotes.</title>
        <authorList>
            <person name="Spang A."/>
            <person name="Saw J.H."/>
            <person name="Jorgensen S.L."/>
            <person name="Zaremba-Niedzwiedzka K."/>
            <person name="Martijn J."/>
            <person name="Lind A.E."/>
            <person name="van Eijk R."/>
            <person name="Schleper C."/>
            <person name="Guy L."/>
            <person name="Ettema T.J."/>
        </authorList>
    </citation>
    <scope>NUCLEOTIDE SEQUENCE</scope>
</reference>
<gene>
    <name evidence="1" type="ORF">LCGC14_1621950</name>
</gene>
<evidence type="ECO:0000313" key="1">
    <source>
        <dbReference type="EMBL" id="KKM22769.1"/>
    </source>
</evidence>
<comment type="caution">
    <text evidence="1">The sequence shown here is derived from an EMBL/GenBank/DDBJ whole genome shotgun (WGS) entry which is preliminary data.</text>
</comment>
<protein>
    <submittedName>
        <fullName evidence="1">Uncharacterized protein</fullName>
    </submittedName>
</protein>
<accession>A0A0F9IS85</accession>
<dbReference type="EMBL" id="LAZR01013263">
    <property type="protein sequence ID" value="KKM22769.1"/>
    <property type="molecule type" value="Genomic_DNA"/>
</dbReference>